<feature type="compositionally biased region" description="Basic and acidic residues" evidence="1">
    <location>
        <begin position="570"/>
        <end position="581"/>
    </location>
</feature>
<evidence type="ECO:0000313" key="4">
    <source>
        <dbReference type="EMBL" id="CAL4805694.1"/>
    </source>
</evidence>
<reference evidence="2" key="1">
    <citation type="submission" date="2022-10" db="EMBL/GenBank/DDBJ databases">
        <authorList>
            <person name="Chen Y."/>
            <person name="Dougan E. K."/>
            <person name="Chan C."/>
            <person name="Rhodes N."/>
            <person name="Thang M."/>
        </authorList>
    </citation>
    <scope>NUCLEOTIDE SEQUENCE</scope>
</reference>
<feature type="compositionally biased region" description="Basic and acidic residues" evidence="1">
    <location>
        <begin position="478"/>
        <end position="506"/>
    </location>
</feature>
<comment type="caution">
    <text evidence="2">The sequence shown here is derived from an EMBL/GenBank/DDBJ whole genome shotgun (WGS) entry which is preliminary data.</text>
</comment>
<feature type="region of interest" description="Disordered" evidence="1">
    <location>
        <begin position="202"/>
        <end position="243"/>
    </location>
</feature>
<evidence type="ECO:0000313" key="2">
    <source>
        <dbReference type="EMBL" id="CAI4018382.1"/>
    </source>
</evidence>
<feature type="compositionally biased region" description="Polar residues" evidence="1">
    <location>
        <begin position="728"/>
        <end position="739"/>
    </location>
</feature>
<dbReference type="OrthoDB" id="407325at2759"/>
<organism evidence="2">
    <name type="scientific">Cladocopium goreaui</name>
    <dbReference type="NCBI Taxonomy" id="2562237"/>
    <lineage>
        <taxon>Eukaryota</taxon>
        <taxon>Sar</taxon>
        <taxon>Alveolata</taxon>
        <taxon>Dinophyceae</taxon>
        <taxon>Suessiales</taxon>
        <taxon>Symbiodiniaceae</taxon>
        <taxon>Cladocopium</taxon>
    </lineage>
</organism>
<evidence type="ECO:0000256" key="1">
    <source>
        <dbReference type="SAM" id="MobiDB-lite"/>
    </source>
</evidence>
<accession>A0A9P1M208</accession>
<feature type="compositionally biased region" description="Basic and acidic residues" evidence="1">
    <location>
        <begin position="780"/>
        <end position="792"/>
    </location>
</feature>
<dbReference type="AlphaFoldDB" id="A0A9P1M208"/>
<feature type="compositionally biased region" description="Basic and acidic residues" evidence="1">
    <location>
        <begin position="386"/>
        <end position="414"/>
    </location>
</feature>
<dbReference type="EMBL" id="CAMXCT010006690">
    <property type="protein sequence ID" value="CAI4018382.1"/>
    <property type="molecule type" value="Genomic_DNA"/>
</dbReference>
<keyword evidence="5" id="KW-1185">Reference proteome</keyword>
<dbReference type="EMBL" id="CAMXCT030006690">
    <property type="protein sequence ID" value="CAL4805694.1"/>
    <property type="molecule type" value="Genomic_DNA"/>
</dbReference>
<feature type="compositionally biased region" description="Basic and acidic residues" evidence="1">
    <location>
        <begin position="655"/>
        <end position="683"/>
    </location>
</feature>
<evidence type="ECO:0000313" key="3">
    <source>
        <dbReference type="EMBL" id="CAL1171757.1"/>
    </source>
</evidence>
<feature type="region of interest" description="Disordered" evidence="1">
    <location>
        <begin position="724"/>
        <end position="814"/>
    </location>
</feature>
<name>A0A9P1M208_9DINO</name>
<sequence>MIGPYGHEHCNADTLLAEKTQPTQPFLTEDIEYDEDGFEEDAFSDDADAVEVIIPEGLKEGALFIALVGNEEFEVTVPPGLKGGDTLALDVPVSHMAGPEVDSHDAVPNGKKKIPKRQVSFTEEEPSVVLFRPELGGLGLTKQPETEEIETSPQIMHVLDIVIPPDVSPGDILEVESDAGEMIEVVVPEGMEPGMTLTVESPMSKQTQTDFRGAAPEQHNPPSEEGVQQETKKQTEADSSPMAAVEVSEDVFAGDVLEVESPEGERIEVVVPEDTETGKTLTVESPKSKQTLMDFGGAAREQDKVPSEEAVKQDTNPPEKPSDSPPLLSVVVPEDVFAGDVLEVESPEGERIEVVVPEDTEAGKTLTVESPKSKQTVMDFGGAAPEQDKVPSEEPVKLGTKERTQRDLPPEKPSDSPPLLSVVVPEDVFAGDVLEVESPEGERIEVVVPEDTEAGKTLTVESPKSKKTQIDFGGAAPEQDKVPSEEPVKLGTKERTQRDLPREKPSDSPPLLSVVVPEDVFAGDVLEVESPEGERIEVVVPTDTEAGKTLTVESPKSKQTQIDFGGAAPEQDKVPSEEPVKQDTNPPEKPSDSPPLLSVVVPEDVFAGDVLEVESPEGERIEVVVPEDTEAGKTLTVESPKSKKTQIDFGGAAPEQDKVPSEEPVKLGTKERTQRDLPPEKPSDSPPLLSVVVPEDVFAGDVLEVESPEGERIEVVVPTDTEAGKTLTVESPVSKQTQIDFGGAAPEQDKVPSENQVGQGRSDKTNEAPLQTEILAESQQSKEAEMKPEETIFLKQDNPFAQEQTLQDGKGRSK</sequence>
<feature type="region of interest" description="Disordered" evidence="1">
    <location>
        <begin position="258"/>
        <end position="328"/>
    </location>
</feature>
<proteinExistence type="predicted"/>
<feature type="region of interest" description="Disordered" evidence="1">
    <location>
        <begin position="435"/>
        <end position="515"/>
    </location>
</feature>
<dbReference type="Proteomes" id="UP001152797">
    <property type="component" value="Unassembled WGS sequence"/>
</dbReference>
<feature type="region of interest" description="Disordered" evidence="1">
    <location>
        <begin position="355"/>
        <end position="421"/>
    </location>
</feature>
<dbReference type="EMBL" id="CAMXCT020006690">
    <property type="protein sequence ID" value="CAL1171757.1"/>
    <property type="molecule type" value="Genomic_DNA"/>
</dbReference>
<feature type="region of interest" description="Disordered" evidence="1">
    <location>
        <begin position="99"/>
        <end position="119"/>
    </location>
</feature>
<feature type="compositionally biased region" description="Polar residues" evidence="1">
    <location>
        <begin position="367"/>
        <end position="376"/>
    </location>
</feature>
<gene>
    <name evidence="2" type="ORF">C1SCF055_LOCUS42954</name>
</gene>
<reference evidence="3" key="2">
    <citation type="submission" date="2024-04" db="EMBL/GenBank/DDBJ databases">
        <authorList>
            <person name="Chen Y."/>
            <person name="Shah S."/>
            <person name="Dougan E. K."/>
            <person name="Thang M."/>
            <person name="Chan C."/>
        </authorList>
    </citation>
    <scope>NUCLEOTIDE SEQUENCE [LARGE SCALE GENOMIC DNA]</scope>
</reference>
<feature type="compositionally biased region" description="Polar residues" evidence="1">
    <location>
        <begin position="278"/>
        <end position="291"/>
    </location>
</feature>
<protein>
    <submittedName>
        <fullName evidence="4">DgyrCDS10690</fullName>
    </submittedName>
</protein>
<feature type="compositionally biased region" description="Basic and acidic residues" evidence="1">
    <location>
        <begin position="300"/>
        <end position="312"/>
    </location>
</feature>
<evidence type="ECO:0000313" key="5">
    <source>
        <dbReference type="Proteomes" id="UP001152797"/>
    </source>
</evidence>
<feature type="region of interest" description="Disordered" evidence="1">
    <location>
        <begin position="612"/>
        <end position="690"/>
    </location>
</feature>
<feature type="compositionally biased region" description="Polar residues" evidence="1">
    <location>
        <begin position="551"/>
        <end position="562"/>
    </location>
</feature>
<feature type="region of interest" description="Disordered" evidence="1">
    <location>
        <begin position="532"/>
        <end position="597"/>
    </location>
</feature>